<sequence length="96" mass="11315">MTQAKNVDYFEMSSKMWSLIYKTFCFGFDSDSPSFLLLTLSECKFVCFQYLEFLLTKKLFCYGTPFCSRYYEDSHHPLDLLRPFLDPFIAPSAQGR</sequence>
<evidence type="ECO:0000313" key="1">
    <source>
        <dbReference type="EMBL" id="SFU53456.1"/>
    </source>
</evidence>
<proteinExistence type="predicted"/>
<name>A0A1I7GYY8_9PROT</name>
<accession>A0A1I7GYY8</accession>
<protein>
    <submittedName>
        <fullName evidence="1">Uncharacterized protein</fullName>
    </submittedName>
</protein>
<reference evidence="1 2" key="1">
    <citation type="submission" date="2016-10" db="EMBL/GenBank/DDBJ databases">
        <authorList>
            <person name="de Groot N.N."/>
        </authorList>
    </citation>
    <scope>NUCLEOTIDE SEQUENCE [LARGE SCALE GENOMIC DNA]</scope>
    <source>
        <strain evidence="1 2">Nl14</strain>
    </source>
</reference>
<dbReference type="AlphaFoldDB" id="A0A1I7GYY8"/>
<dbReference type="Proteomes" id="UP000182649">
    <property type="component" value="Unassembled WGS sequence"/>
</dbReference>
<organism evidence="1 2">
    <name type="scientific">Nitrosospira multiformis</name>
    <dbReference type="NCBI Taxonomy" id="1231"/>
    <lineage>
        <taxon>Bacteria</taxon>
        <taxon>Pseudomonadati</taxon>
        <taxon>Pseudomonadota</taxon>
        <taxon>Betaproteobacteria</taxon>
        <taxon>Nitrosomonadales</taxon>
        <taxon>Nitrosomonadaceae</taxon>
        <taxon>Nitrosospira</taxon>
    </lineage>
</organism>
<gene>
    <name evidence="1" type="ORF">SAMN05216417_10689</name>
</gene>
<evidence type="ECO:0000313" key="2">
    <source>
        <dbReference type="Proteomes" id="UP000182649"/>
    </source>
</evidence>
<dbReference type="EMBL" id="FPBZ01000006">
    <property type="protein sequence ID" value="SFU53456.1"/>
    <property type="molecule type" value="Genomic_DNA"/>
</dbReference>